<sequence>MAGKVSSWLYEKRSLKKPKLGPSDVYPQEPKQKEDELTAINVKQGFITCPTIQEEYGSSRNANITPNKFGAFFSALLSKKQELNTLQDTGRRKPQINPKDNIWLVTQRSKPAVDTWFRDLASGTKTLAQLSRKVPIFNKKEEIFLQLYEFQVPMFKANWFIKMSSAYSIALSETANKSKKRQVIDQSQEWTGILCRFLRDLYQKICEHYHGGNTSSVAPSSFSNSVSPSSANINIDVVQKQWQYSCQLARSLFEEGLLDKQEFLNWMLDILEKIKTADDSVMRVVVTLILQYVEDFTESELCSRKLAYQCAIKLNQLVSSYNSVSSLNSSNNSNSSISSPGPNDSSSSITNGQTVNRSGSPTTSPTSNSTTSVEPLIISFRDLLSCPHHRNIAIGLSAIIQIITLKCPTAMVWHGDGRLSPALNGSPLDHLPCPPSVLPMPVRPHNRQLREELRVAEDEIRLRSRAVENKWCSDRSQQTAPGVIINRLLNTLDSLDCHSFEKVEPNNSIETLYSAIFKNQSSSIVKTDLSEKSLKKIIAEDEPIIKLLCEWAVTTKRTGEHRALVVTKLLEKRQNELLAEKENEKPEAKEMETNLPNGCKNSEATSLINETPHQIYQDLLMSFLDTQAPVWDDKNPNPESKLAFSNLVLLFGELIRCDVFSHDAYMCALISRGQFANSPNASSLIPPISDMKITNKSEQPSLTNFVPNLPSATILPSLGGPTSNLVGSIDVNTPNRSSESSLPMFEPVTDPSGSTRSDLIGNWEHLEMDDAQLDSDLGKLLQHIKEGQQNNMNDQTDILLPDSVSSDKEDEAGSILANMGFGQQESGPKVHVQRHLLYTTHFPLPQDETTNHDCNQRHVLLYGVGKARDDARHTVKKTTKEILKLFSRKSSMDISEGAKIKKKESFSFETALSKFQSLAYFDQHVVTSSCAVTCIEMFEGVANGTSAHLPLIEAIAFLFDLMEMALNIHGLIDFCIQLLKEMPDVEMKLNEKCPILVGNYCTQIGLYITGVLYRYQSCLLVSQEETVTIFEGLYKLVRNVSNPADCSSAERCILCYLYDLYTNCSHIKSKYFDLFNSIGQKIKQNIHTTREPSSVKLSWNTTCMSEYINNPKIKIDVNHLQQLNENAHFRYSFVCNAVHAVSTAKDANRLNDLSILCAELSSRCPALGSEWLGVLKALCCSYKQNSGFSEVLAQVNVSDISLHDNIAVFTCILIARRCFSPQDFVIHCALPSLLAASPTGGGCQDAEAGARLTCHILLCFFRSSEPPLSSNTVFITPATTLYSLTSPGPSNLPPPVSNIGHNRSSLFVIKHPCDRYLLAAANISMKVEAVLTILKAILVLGDSTDANRETKPKMENSSTKELNLNEFSGLMNDEEFNDYDFLLTGNKSKDKSDGVVEAAGLNEFAKHVLRQISSQEWILERCLRDPDVITKQDVFLDPSLTPEQALQLLQMICNPKSHTLVDQDFEPKQQITRVFQNLDEWTIRQSWLQLQLMYAQCCTAKSPTDVGNWLDMVAKATIDFFQQASEESSKNGLFHESGKVDKQSSEGQWQNKSTRVWLVSPLISKLPSSVQGKILKVAANVLESGNWMSAGSNSAQNSYSYSKNKDRGFSQQKSSSSGNANNPSSLLSYPPFLALVLMCLRGKDEQRESLLNSLFLQLQQAVHDRDDPKNRVINIQEGLQLRLSLVGGMFDMIQKSTSLINDWAVLFVQLISYGVVETQQSYELFTTVLDMLAVLIHTTQSSETSESREETRKQYQNLIKKLKKEFAFDKVGLGVDLIKQLLPISKQQCEVITCEPMGSLIDTKGNKIAGFDSIDKKQGLQVAEKQKVSPWDLLEGHKNPGPLSWSWFGAVRIERKPLRGEENHNILAWHTHSFKQPTSYYLEHPPLPPEDVIEPSPVPTPSILNDIKPQVVPPPIIPPQPTLIPMSIQEDPIKRERDTPVEVSSPRASTAKKPKATRRKRTPKNATAAAGAVVVNSMTPPLGPANVQTPPMRQMTNYDNYVQPGPPQPAPPQPAPPPQWYSQQQPGPQPPPPQAGPMHQQNQQFFHPAPMRTNTNHYDRAPLSKSKAMLQEAIKNRQQPPNVNQGYMSQNSGPPPNQGMVPGPVPVQVPGPVQIPGPVPVQVPGPGPLGPGPGVPPNQGPPPQHMYQSRQMMMPRPMRTRQPQPPPQPPPQMAMQPQNPMQTNQMYQMAPTNQMVPQNVNMPPNSMHHMPVQSQGNYGGPPPNMNYNNPMQMTGMDQQMGGHGINQGYAPPPTNQQNPAMMNPVMRQQLHPQAGHHPQGQPGPPMPPSQPQQQPPQQQHHPQQQYIQQGQMNSYW</sequence>
<dbReference type="EnsemblMetazoa" id="tetur02g05440.1">
    <property type="protein sequence ID" value="tetur02g05440.1"/>
    <property type="gene ID" value="tetur02g05440"/>
</dbReference>
<feature type="region of interest" description="Disordered" evidence="8">
    <location>
        <begin position="734"/>
        <end position="755"/>
    </location>
</feature>
<reference evidence="10" key="2">
    <citation type="submission" date="2015-06" db="UniProtKB">
        <authorList>
            <consortium name="EnsemblMetazoa"/>
        </authorList>
    </citation>
    <scope>IDENTIFICATION</scope>
</reference>
<dbReference type="GO" id="GO:0045944">
    <property type="term" value="P:positive regulation of transcription by RNA polymerase II"/>
    <property type="evidence" value="ECO:0007669"/>
    <property type="project" value="TreeGrafter"/>
</dbReference>
<feature type="region of interest" description="Disordered" evidence="8">
    <location>
        <begin position="2242"/>
        <end position="2316"/>
    </location>
</feature>
<evidence type="ECO:0000256" key="3">
    <source>
        <dbReference type="ARBA" id="ARBA00022491"/>
    </source>
</evidence>
<evidence type="ECO:0000256" key="4">
    <source>
        <dbReference type="ARBA" id="ARBA00023015"/>
    </source>
</evidence>
<dbReference type="STRING" id="32264.T1JVQ5"/>
<keyword evidence="6" id="KW-0804">Transcription</keyword>
<evidence type="ECO:0000256" key="8">
    <source>
        <dbReference type="SAM" id="MobiDB-lite"/>
    </source>
</evidence>
<dbReference type="KEGG" id="tut:107371198"/>
<organism evidence="10 11">
    <name type="scientific">Tetranychus urticae</name>
    <name type="common">Two-spotted spider mite</name>
    <dbReference type="NCBI Taxonomy" id="32264"/>
    <lineage>
        <taxon>Eukaryota</taxon>
        <taxon>Metazoa</taxon>
        <taxon>Ecdysozoa</taxon>
        <taxon>Arthropoda</taxon>
        <taxon>Chelicerata</taxon>
        <taxon>Arachnida</taxon>
        <taxon>Acari</taxon>
        <taxon>Acariformes</taxon>
        <taxon>Trombidiformes</taxon>
        <taxon>Prostigmata</taxon>
        <taxon>Eleutherengona</taxon>
        <taxon>Raphignathae</taxon>
        <taxon>Tetranychoidea</taxon>
        <taxon>Tetranychidae</taxon>
        <taxon>Tetranychus</taxon>
    </lineage>
</organism>
<feature type="compositionally biased region" description="Polar residues" evidence="8">
    <location>
        <begin position="1591"/>
        <end position="1602"/>
    </location>
</feature>
<dbReference type="HOGENOM" id="CLU_000904_1_0_1"/>
<dbReference type="InterPro" id="IPR051647">
    <property type="entry name" value="Mediator_comp_sub12"/>
</dbReference>
<evidence type="ECO:0000256" key="2">
    <source>
        <dbReference type="ARBA" id="ARBA00010289"/>
    </source>
</evidence>
<accession>T1JVQ5</accession>
<gene>
    <name evidence="10" type="primary">107371198</name>
</gene>
<dbReference type="PANTHER" id="PTHR46007">
    <property type="entry name" value="MEDIATOR OF RNA POLYMERASE II TRANSCRIPTION SUBUNIT 12"/>
    <property type="match status" value="1"/>
</dbReference>
<feature type="compositionally biased region" description="Pro residues" evidence="8">
    <location>
        <begin position="2281"/>
        <end position="2294"/>
    </location>
</feature>
<keyword evidence="11" id="KW-1185">Reference proteome</keyword>
<feature type="compositionally biased region" description="Polar residues" evidence="8">
    <location>
        <begin position="2079"/>
        <end position="2092"/>
    </location>
</feature>
<dbReference type="InterPro" id="IPR019035">
    <property type="entry name" value="Mediator_Med12"/>
</dbReference>
<keyword evidence="4" id="KW-0805">Transcription regulation</keyword>
<feature type="compositionally biased region" description="Low complexity" evidence="8">
    <location>
        <begin position="331"/>
        <end position="348"/>
    </location>
</feature>
<reference evidence="11" key="1">
    <citation type="submission" date="2011-08" db="EMBL/GenBank/DDBJ databases">
        <authorList>
            <person name="Rombauts S."/>
        </authorList>
    </citation>
    <scope>NUCLEOTIDE SEQUENCE</scope>
    <source>
        <strain evidence="11">London</strain>
    </source>
</reference>
<feature type="compositionally biased region" description="Low complexity" evidence="8">
    <location>
        <begin position="2268"/>
        <end position="2280"/>
    </location>
</feature>
<evidence type="ECO:0000313" key="11">
    <source>
        <dbReference type="Proteomes" id="UP000015104"/>
    </source>
</evidence>
<comment type="subcellular location">
    <subcellularLocation>
        <location evidence="1">Nucleus</location>
    </subcellularLocation>
</comment>
<dbReference type="GO" id="GO:0003713">
    <property type="term" value="F:transcription coactivator activity"/>
    <property type="evidence" value="ECO:0007669"/>
    <property type="project" value="TreeGrafter"/>
</dbReference>
<feature type="compositionally biased region" description="Low complexity" evidence="8">
    <location>
        <begin position="1964"/>
        <end position="1975"/>
    </location>
</feature>
<feature type="compositionally biased region" description="Polar residues" evidence="8">
    <location>
        <begin position="1986"/>
        <end position="2000"/>
    </location>
</feature>
<keyword evidence="5" id="KW-0010">Activator</keyword>
<dbReference type="OMA" id="YQQSHDK"/>
<dbReference type="Pfam" id="PF12145">
    <property type="entry name" value="Med12-LCEWAV"/>
    <property type="match status" value="1"/>
</dbReference>
<dbReference type="GO" id="GO:0016592">
    <property type="term" value="C:mediator complex"/>
    <property type="evidence" value="ECO:0007669"/>
    <property type="project" value="InterPro"/>
</dbReference>
<feature type="compositionally biased region" description="Pro residues" evidence="8">
    <location>
        <begin position="2163"/>
        <end position="2172"/>
    </location>
</feature>
<dbReference type="EMBL" id="CAEY01000796">
    <property type="status" value="NOT_ANNOTATED_CDS"/>
    <property type="molecule type" value="Genomic_DNA"/>
</dbReference>
<feature type="compositionally biased region" description="Low complexity" evidence="8">
    <location>
        <begin position="2295"/>
        <end position="2316"/>
    </location>
</feature>
<dbReference type="InterPro" id="IPR021990">
    <property type="entry name" value="Mediator_Med12_LCEWAV"/>
</dbReference>
<evidence type="ECO:0000256" key="1">
    <source>
        <dbReference type="ARBA" id="ARBA00004123"/>
    </source>
</evidence>
<dbReference type="OrthoDB" id="20828at2759"/>
<feature type="region of interest" description="Disordered" evidence="8">
    <location>
        <begin position="1591"/>
        <end position="1622"/>
    </location>
</feature>
<dbReference type="Pfam" id="PF09497">
    <property type="entry name" value="Med12"/>
    <property type="match status" value="1"/>
</dbReference>
<dbReference type="PANTHER" id="PTHR46007:SF11">
    <property type="entry name" value="MEDIATOR OF RNA POLYMERASE II TRANSCRIPTION SUBUNIT 12"/>
    <property type="match status" value="1"/>
</dbReference>
<feature type="compositionally biased region" description="Pro residues" evidence="8">
    <location>
        <begin position="2093"/>
        <end position="2144"/>
    </location>
</feature>
<keyword evidence="3" id="KW-0678">Repressor</keyword>
<evidence type="ECO:0000259" key="9">
    <source>
        <dbReference type="SMART" id="SM01281"/>
    </source>
</evidence>
<comment type="similarity">
    <text evidence="2">Belongs to the Mediator complex subunit 12 family.</text>
</comment>
<name>T1JVQ5_TETUR</name>
<feature type="domain" description="Mediator complex subunit Med12" evidence="9">
    <location>
        <begin position="101"/>
        <end position="162"/>
    </location>
</feature>
<feature type="region of interest" description="Disordered" evidence="8">
    <location>
        <begin position="331"/>
        <end position="371"/>
    </location>
</feature>
<proteinExistence type="inferred from homology"/>
<feature type="compositionally biased region" description="Pro residues" evidence="8">
    <location>
        <begin position="2004"/>
        <end position="2019"/>
    </location>
</feature>
<feature type="compositionally biased region" description="Low complexity" evidence="8">
    <location>
        <begin position="2146"/>
        <end position="2162"/>
    </location>
</feature>
<evidence type="ECO:0000256" key="7">
    <source>
        <dbReference type="ARBA" id="ARBA00023242"/>
    </source>
</evidence>
<feature type="compositionally biased region" description="Low complexity" evidence="8">
    <location>
        <begin position="360"/>
        <end position="371"/>
    </location>
</feature>
<feature type="compositionally biased region" description="Basic residues" evidence="8">
    <location>
        <begin position="1950"/>
        <end position="1963"/>
    </location>
</feature>
<evidence type="ECO:0000313" key="10">
    <source>
        <dbReference type="EnsemblMetazoa" id="tetur02g05440.1"/>
    </source>
</evidence>
<dbReference type="SMART" id="SM01281">
    <property type="entry name" value="Med12"/>
    <property type="match status" value="1"/>
</dbReference>
<feature type="region of interest" description="Disordered" evidence="8">
    <location>
        <begin position="2079"/>
        <end position="2178"/>
    </location>
</feature>
<feature type="region of interest" description="Disordered" evidence="8">
    <location>
        <begin position="1936"/>
        <end position="2041"/>
    </location>
</feature>
<feature type="compositionally biased region" description="Polar residues" evidence="8">
    <location>
        <begin position="349"/>
        <end position="359"/>
    </location>
</feature>
<evidence type="ECO:0000256" key="5">
    <source>
        <dbReference type="ARBA" id="ARBA00023159"/>
    </source>
</evidence>
<keyword evidence="7" id="KW-0539">Nucleus</keyword>
<protein>
    <recommendedName>
        <fullName evidence="9">Mediator complex subunit Med12 domain-containing protein</fullName>
    </recommendedName>
</protein>
<dbReference type="eggNOG" id="KOG3598">
    <property type="taxonomic scope" value="Eukaryota"/>
</dbReference>
<evidence type="ECO:0000256" key="6">
    <source>
        <dbReference type="ARBA" id="ARBA00023163"/>
    </source>
</evidence>
<dbReference type="Proteomes" id="UP000015104">
    <property type="component" value="Unassembled WGS sequence"/>
</dbReference>